<protein>
    <recommendedName>
        <fullName evidence="3">DNA-binding protein</fullName>
    </recommendedName>
</protein>
<gene>
    <name evidence="1" type="ORF">nbrc107696_18980</name>
</gene>
<dbReference type="Proteomes" id="UP000444960">
    <property type="component" value="Unassembled WGS sequence"/>
</dbReference>
<evidence type="ECO:0008006" key="3">
    <source>
        <dbReference type="Google" id="ProtNLM"/>
    </source>
</evidence>
<organism evidence="1 2">
    <name type="scientific">Gordonia spumicola</name>
    <dbReference type="NCBI Taxonomy" id="589161"/>
    <lineage>
        <taxon>Bacteria</taxon>
        <taxon>Bacillati</taxon>
        <taxon>Actinomycetota</taxon>
        <taxon>Actinomycetes</taxon>
        <taxon>Mycobacteriales</taxon>
        <taxon>Gordoniaceae</taxon>
        <taxon>Gordonia</taxon>
    </lineage>
</organism>
<dbReference type="AlphaFoldDB" id="A0A7I9V8A3"/>
<dbReference type="RefSeq" id="WP_161895246.1">
    <property type="nucleotide sequence ID" value="NZ_BJOV01000003.1"/>
</dbReference>
<reference evidence="2" key="1">
    <citation type="submission" date="2019-06" db="EMBL/GenBank/DDBJ databases">
        <title>Gordonia isolated from sludge of a wastewater treatment plant.</title>
        <authorList>
            <person name="Tamura T."/>
            <person name="Aoyama K."/>
            <person name="Kang Y."/>
            <person name="Saito S."/>
            <person name="Akiyama N."/>
            <person name="Yazawa K."/>
            <person name="Gonoi T."/>
            <person name="Mikami Y."/>
        </authorList>
    </citation>
    <scope>NUCLEOTIDE SEQUENCE [LARGE SCALE GENOMIC DNA]</scope>
    <source>
        <strain evidence="2">NBRC 107696</strain>
    </source>
</reference>
<keyword evidence="2" id="KW-1185">Reference proteome</keyword>
<proteinExistence type="predicted"/>
<sequence>MIPDGLVKSEEARTAAGYGKDRWRSFLATGQLPSARIGRSLYVRADDVCALIEAQFTAA</sequence>
<comment type="caution">
    <text evidence="1">The sequence shown here is derived from an EMBL/GenBank/DDBJ whole genome shotgun (WGS) entry which is preliminary data.</text>
</comment>
<evidence type="ECO:0000313" key="1">
    <source>
        <dbReference type="EMBL" id="GEE01452.1"/>
    </source>
</evidence>
<dbReference type="EMBL" id="BJOV01000003">
    <property type="protein sequence ID" value="GEE01452.1"/>
    <property type="molecule type" value="Genomic_DNA"/>
</dbReference>
<name>A0A7I9V8A3_9ACTN</name>
<evidence type="ECO:0000313" key="2">
    <source>
        <dbReference type="Proteomes" id="UP000444960"/>
    </source>
</evidence>
<accession>A0A7I9V8A3</accession>